<dbReference type="InterPro" id="IPR051158">
    <property type="entry name" value="Metallophosphoesterase_sf"/>
</dbReference>
<proteinExistence type="predicted"/>
<evidence type="ECO:0000259" key="2">
    <source>
        <dbReference type="Pfam" id="PF00149"/>
    </source>
</evidence>
<keyword evidence="1" id="KW-0812">Transmembrane</keyword>
<keyword evidence="1" id="KW-0472">Membrane</keyword>
<dbReference type="Gene3D" id="3.60.21.10">
    <property type="match status" value="1"/>
</dbReference>
<feature type="transmembrane region" description="Helical" evidence="1">
    <location>
        <begin position="6"/>
        <end position="26"/>
    </location>
</feature>
<dbReference type="AlphaFoldDB" id="A0A1F7U2T6"/>
<protein>
    <recommendedName>
        <fullName evidence="2">Calcineurin-like phosphoesterase domain-containing protein</fullName>
    </recommendedName>
</protein>
<keyword evidence="1" id="KW-1133">Transmembrane helix</keyword>
<accession>A0A1F7U2T6</accession>
<evidence type="ECO:0000256" key="1">
    <source>
        <dbReference type="SAM" id="Phobius"/>
    </source>
</evidence>
<dbReference type="InterPro" id="IPR029052">
    <property type="entry name" value="Metallo-depent_PP-like"/>
</dbReference>
<dbReference type="PANTHER" id="PTHR31302">
    <property type="entry name" value="TRANSMEMBRANE PROTEIN WITH METALLOPHOSPHOESTERASE DOMAIN-RELATED"/>
    <property type="match status" value="1"/>
</dbReference>
<evidence type="ECO:0000313" key="3">
    <source>
        <dbReference type="EMBL" id="OGL72551.1"/>
    </source>
</evidence>
<comment type="caution">
    <text evidence="3">The sequence shown here is derived from an EMBL/GenBank/DDBJ whole genome shotgun (WGS) entry which is preliminary data.</text>
</comment>
<dbReference type="Proteomes" id="UP000177088">
    <property type="component" value="Unassembled WGS sequence"/>
</dbReference>
<dbReference type="EMBL" id="MGEA01000092">
    <property type="protein sequence ID" value="OGL72551.1"/>
    <property type="molecule type" value="Genomic_DNA"/>
</dbReference>
<feature type="transmembrane region" description="Helical" evidence="1">
    <location>
        <begin position="38"/>
        <end position="57"/>
    </location>
</feature>
<feature type="domain" description="Calcineurin-like phosphoesterase" evidence="2">
    <location>
        <begin position="80"/>
        <end position="239"/>
    </location>
</feature>
<dbReference type="PANTHER" id="PTHR31302:SF0">
    <property type="entry name" value="TRANSMEMBRANE PROTEIN WITH METALLOPHOSPHOESTERASE DOMAIN"/>
    <property type="match status" value="1"/>
</dbReference>
<dbReference type="Pfam" id="PF00149">
    <property type="entry name" value="Metallophos"/>
    <property type="match status" value="1"/>
</dbReference>
<sequence length="301" mass="33099">MLTILLFDSVIALLMFGLPMLAAWLWRRKWVYGRPDWLALATVAAAALWLIVFYGSFIEPRFLTVREYAVRIGGGERQVKIAAISDTHLGGYRDAYWLQKVVARVNAQRPDVVLVLGDIATTATGLEEMSPFRDLAAPLGVYAVLGNWDYRVGGVDVRRRIESYGVEVLTNENLPLGPVAGSPVLVGLDDYDYGTPDWNKALEGVAADAPKILAVHNPDFTPIAEVRGLDLVMAGHTHCGQIRLPFIGPLPPMPTKIGRQFDCGLFDYGRTKLFITRGVGESGPRARLFNVAEVSVVNVSY</sequence>
<gene>
    <name evidence="3" type="ORF">A3C96_01225</name>
</gene>
<reference evidence="3 4" key="1">
    <citation type="journal article" date="2016" name="Nat. Commun.">
        <title>Thousands of microbial genomes shed light on interconnected biogeochemical processes in an aquifer system.</title>
        <authorList>
            <person name="Anantharaman K."/>
            <person name="Brown C.T."/>
            <person name="Hug L.A."/>
            <person name="Sharon I."/>
            <person name="Castelle C.J."/>
            <person name="Probst A.J."/>
            <person name="Thomas B.C."/>
            <person name="Singh A."/>
            <person name="Wilkins M.J."/>
            <person name="Karaoz U."/>
            <person name="Brodie E.L."/>
            <person name="Williams K.H."/>
            <person name="Hubbard S.S."/>
            <person name="Banfield J.F."/>
        </authorList>
    </citation>
    <scope>NUCLEOTIDE SEQUENCE [LARGE SCALE GENOMIC DNA]</scope>
</reference>
<dbReference type="SUPFAM" id="SSF56300">
    <property type="entry name" value="Metallo-dependent phosphatases"/>
    <property type="match status" value="1"/>
</dbReference>
<name>A0A1F7U2T6_9BACT</name>
<dbReference type="InterPro" id="IPR004843">
    <property type="entry name" value="Calcineurin-like_PHP"/>
</dbReference>
<evidence type="ECO:0000313" key="4">
    <source>
        <dbReference type="Proteomes" id="UP000177088"/>
    </source>
</evidence>
<dbReference type="GO" id="GO:0016787">
    <property type="term" value="F:hydrolase activity"/>
    <property type="evidence" value="ECO:0007669"/>
    <property type="project" value="InterPro"/>
</dbReference>
<organism evidence="3 4">
    <name type="scientific">Candidatus Uhrbacteria bacterium RIFCSPHIGHO2_02_FULL_60_10</name>
    <dbReference type="NCBI Taxonomy" id="1802392"/>
    <lineage>
        <taxon>Bacteria</taxon>
        <taxon>Candidatus Uhriibacteriota</taxon>
    </lineage>
</organism>
<dbReference type="CDD" id="cd07385">
    <property type="entry name" value="MPP_YkuE_C"/>
    <property type="match status" value="1"/>
</dbReference>